<accession>T0YAZ3</accession>
<organism evidence="6">
    <name type="scientific">mine drainage metagenome</name>
    <dbReference type="NCBI Taxonomy" id="410659"/>
    <lineage>
        <taxon>unclassified sequences</taxon>
        <taxon>metagenomes</taxon>
        <taxon>ecological metagenomes</taxon>
    </lineage>
</organism>
<dbReference type="AlphaFoldDB" id="T0YAZ3"/>
<dbReference type="GO" id="GO:0043565">
    <property type="term" value="F:sequence-specific DNA binding"/>
    <property type="evidence" value="ECO:0007669"/>
    <property type="project" value="TreeGrafter"/>
</dbReference>
<keyword evidence="2" id="KW-0805">Transcription regulation</keyword>
<dbReference type="InterPro" id="IPR000847">
    <property type="entry name" value="LysR_HTH_N"/>
</dbReference>
<evidence type="ECO:0000259" key="5">
    <source>
        <dbReference type="PROSITE" id="PS50931"/>
    </source>
</evidence>
<feature type="domain" description="HTH lysR-type" evidence="5">
    <location>
        <begin position="1"/>
        <end position="15"/>
    </location>
</feature>
<evidence type="ECO:0000256" key="2">
    <source>
        <dbReference type="ARBA" id="ARBA00023015"/>
    </source>
</evidence>
<gene>
    <name evidence="6" type="ORF">B1B_18475</name>
</gene>
<evidence type="ECO:0000256" key="3">
    <source>
        <dbReference type="ARBA" id="ARBA00023125"/>
    </source>
</evidence>
<proteinExistence type="inferred from homology"/>
<dbReference type="PROSITE" id="PS50931">
    <property type="entry name" value="HTH_LYSR"/>
    <property type="match status" value="1"/>
</dbReference>
<reference evidence="6" key="2">
    <citation type="journal article" date="2014" name="ISME J.">
        <title>Microbial stratification in low pH oxic and suboxic macroscopic growths along an acid mine drainage.</title>
        <authorList>
            <person name="Mendez-Garcia C."/>
            <person name="Mesa V."/>
            <person name="Sprenger R.R."/>
            <person name="Richter M."/>
            <person name="Diez M.S."/>
            <person name="Solano J."/>
            <person name="Bargiela R."/>
            <person name="Golyshina O.V."/>
            <person name="Manteca A."/>
            <person name="Ramos J.L."/>
            <person name="Gallego J.R."/>
            <person name="Llorente I."/>
            <person name="Martins Dos Santos V.A."/>
            <person name="Jensen O.N."/>
            <person name="Pelaez A.I."/>
            <person name="Sanchez J."/>
            <person name="Ferrer M."/>
        </authorList>
    </citation>
    <scope>NUCLEOTIDE SEQUENCE</scope>
</reference>
<dbReference type="GO" id="GO:0003700">
    <property type="term" value="F:DNA-binding transcription factor activity"/>
    <property type="evidence" value="ECO:0007669"/>
    <property type="project" value="InterPro"/>
</dbReference>
<feature type="non-terminal residue" evidence="6">
    <location>
        <position position="1"/>
    </location>
</feature>
<sequence>GVTLFVRSQSGLRPNATAFALVAHAENMEASAAALMRTASGETKEEAGTVRLTASHVVGAEVLPGILAEFHQAHPRIAIELVLSNIPSDLLRAEADIAVRMFRPAQDALVAKRIGTMLVGLFAHRRYADRYGLPATLEDLEGHTLIGYDRDPFWIRAAAAMNLQVPREQFALRCDSELAQLAALRAGFGIGACQLGIARRDPDLKQVLPERLSLTLEIWL</sequence>
<dbReference type="Gene3D" id="3.40.190.290">
    <property type="match status" value="1"/>
</dbReference>
<dbReference type="InterPro" id="IPR058163">
    <property type="entry name" value="LysR-type_TF_proteobact-type"/>
</dbReference>
<dbReference type="Pfam" id="PF03466">
    <property type="entry name" value="LysR_substrate"/>
    <property type="match status" value="1"/>
</dbReference>
<feature type="non-terminal residue" evidence="6">
    <location>
        <position position="220"/>
    </location>
</feature>
<name>T0YAZ3_9ZZZZ</name>
<evidence type="ECO:0000313" key="6">
    <source>
        <dbReference type="EMBL" id="EQD30293.1"/>
    </source>
</evidence>
<dbReference type="PANTHER" id="PTHR30537">
    <property type="entry name" value="HTH-TYPE TRANSCRIPTIONAL REGULATOR"/>
    <property type="match status" value="1"/>
</dbReference>
<evidence type="ECO:0000256" key="1">
    <source>
        <dbReference type="ARBA" id="ARBA00009437"/>
    </source>
</evidence>
<keyword evidence="4" id="KW-0804">Transcription</keyword>
<keyword evidence="3" id="KW-0238">DNA-binding</keyword>
<dbReference type="InterPro" id="IPR005119">
    <property type="entry name" value="LysR_subst-bd"/>
</dbReference>
<evidence type="ECO:0000256" key="4">
    <source>
        <dbReference type="ARBA" id="ARBA00023163"/>
    </source>
</evidence>
<reference evidence="6" key="1">
    <citation type="submission" date="2013-08" db="EMBL/GenBank/DDBJ databases">
        <authorList>
            <person name="Mendez C."/>
            <person name="Richter M."/>
            <person name="Ferrer M."/>
            <person name="Sanchez J."/>
        </authorList>
    </citation>
    <scope>NUCLEOTIDE SEQUENCE</scope>
</reference>
<dbReference type="PANTHER" id="PTHR30537:SF3">
    <property type="entry name" value="TRANSCRIPTIONAL REGULATORY PROTEIN"/>
    <property type="match status" value="1"/>
</dbReference>
<comment type="caution">
    <text evidence="6">The sequence shown here is derived from an EMBL/GenBank/DDBJ whole genome shotgun (WGS) entry which is preliminary data.</text>
</comment>
<dbReference type="SUPFAM" id="SSF53850">
    <property type="entry name" value="Periplasmic binding protein-like II"/>
    <property type="match status" value="1"/>
</dbReference>
<dbReference type="GO" id="GO:0006351">
    <property type="term" value="P:DNA-templated transcription"/>
    <property type="evidence" value="ECO:0007669"/>
    <property type="project" value="TreeGrafter"/>
</dbReference>
<comment type="similarity">
    <text evidence="1">Belongs to the LysR transcriptional regulatory family.</text>
</comment>
<protein>
    <submittedName>
        <fullName evidence="6">Transcriptional regulator lysR family protein</fullName>
    </submittedName>
</protein>
<dbReference type="EMBL" id="AUZY01012364">
    <property type="protein sequence ID" value="EQD30293.1"/>
    <property type="molecule type" value="Genomic_DNA"/>
</dbReference>